<name>A0A5B8WGN2_9CAUD</name>
<gene>
    <name evidence="1" type="primary">175</name>
    <name evidence="1" type="ORF">SEA_QUI_175</name>
</gene>
<organism evidence="1 2">
    <name type="scientific">Arthrobacter phage Qui</name>
    <dbReference type="NCBI Taxonomy" id="2603260"/>
    <lineage>
        <taxon>Viruses</taxon>
        <taxon>Duplodnaviria</taxon>
        <taxon>Heunggongvirae</taxon>
        <taxon>Uroviricota</taxon>
        <taxon>Caudoviricetes</taxon>
        <taxon>Quivirus</taxon>
        <taxon>Quivirus qui</taxon>
    </lineage>
</organism>
<evidence type="ECO:0000313" key="1">
    <source>
        <dbReference type="EMBL" id="QED11663.1"/>
    </source>
</evidence>
<evidence type="ECO:0000313" key="2">
    <source>
        <dbReference type="Proteomes" id="UP000321915"/>
    </source>
</evidence>
<dbReference type="KEGG" id="vg:77936535"/>
<dbReference type="EMBL" id="MN183282">
    <property type="protein sequence ID" value="QED11663.1"/>
    <property type="molecule type" value="Genomic_DNA"/>
</dbReference>
<dbReference type="Proteomes" id="UP000321915">
    <property type="component" value="Segment"/>
</dbReference>
<keyword evidence="2" id="KW-1185">Reference proteome</keyword>
<reference evidence="1 2" key="1">
    <citation type="submission" date="2019-07" db="EMBL/GenBank/DDBJ databases">
        <authorList>
            <person name="Abdullah A."/>
            <person name="Lima G.C."/>
            <person name="Cuneo C.K."/>
            <person name="Ennest D.C."/>
            <person name="Fritz K.J."/>
            <person name="Johnson B.T."/>
            <person name="Larson S.M."/>
            <person name="Lemunyete M.N."/>
            <person name="Murray M.B."/>
            <person name="Osmond D.E."/>
            <person name="Patras K.A."/>
            <person name="Ransibrahmanakul S."/>
            <person name="Simpson K.A."/>
            <person name="Thull B.S."/>
            <person name="Wetzel S."/>
            <person name="Bonilla J.A."/>
            <person name="Klyczek K."/>
            <person name="Garlena R.A."/>
            <person name="Russell D.A."/>
            <person name="Pope W.H."/>
            <person name="Jacobs-Sera D."/>
            <person name="Hatfull G.F."/>
        </authorList>
    </citation>
    <scope>NUCLEOTIDE SEQUENCE [LARGE SCALE GENOMIC DNA]</scope>
</reference>
<dbReference type="RefSeq" id="YP_010660541.1">
    <property type="nucleotide sequence ID" value="NC_070877.1"/>
</dbReference>
<accession>A0A5B8WGN2</accession>
<proteinExistence type="predicted"/>
<dbReference type="GeneID" id="77936535"/>
<protein>
    <submittedName>
        <fullName evidence="1">Uncharacterized protein</fullName>
    </submittedName>
</protein>
<sequence>MNKNIEKVLELMNDPGYKRRPYVKFIQKQEPILEAIYFDGTKKSADQIIEWVFMHGRTADYVEMPKALWPAQIHIHHLESFKKTIVVPRSWVVFEEGEKTFSRLPQVVIDSYYKEVTND</sequence>